<dbReference type="PANTHER" id="PTHR30483:SF6">
    <property type="entry name" value="PERIPLASMIC BINDING PROTEIN OF ABC TRANSPORTER FOR NATURAL AMINO ACIDS"/>
    <property type="match status" value="1"/>
</dbReference>
<sequence length="449" mass="48849">MSDDTATGLGSRATASPGSRGVNRRRFLQTTGGVAAGTAGAGCLETAGSVVGKSDGTTPVRIGLLAPNPDSDMIGRSMYRAATLAVSHLNDGDGILGRDVELVLGDTNSSPLEARRQYQRLILEEDVDVTTGVFASEALLGIIDDIAEQETIHLTSGAATTEVSRLVHEQYDEYKYHFRAGPNSDIDYGRMQIDFLTDMADELGWDSIALLAEDYEWTEKPWRVYQDRIGETGVDVALEERYPPSIDSFESRYDEVEAADADAVFITTAHTGTSALMDWGVPEREFDFGGIHVPMQLPAYYDLVGGECQYAIGQSSATANSTITDATQPFVESYRDTFAGSNPVYTGYHTYDAITLFAAAVEDEETFDHEELVPALEDMSFTGTAGTVEFYDREAEVAGTPVAHDLVYNKAETVYFQWQEGDDGDGRQEVIWPPEQATGSGYVTPSWLA</sequence>
<evidence type="ECO:0000256" key="1">
    <source>
        <dbReference type="ARBA" id="ARBA00022729"/>
    </source>
</evidence>
<gene>
    <name evidence="4" type="ORF">FGF80_07625</name>
</gene>
<feature type="region of interest" description="Disordered" evidence="2">
    <location>
        <begin position="1"/>
        <end position="24"/>
    </location>
</feature>
<evidence type="ECO:0000313" key="4">
    <source>
        <dbReference type="EMBL" id="QCW03113.1"/>
    </source>
</evidence>
<accession>A0A4P9TEB5</accession>
<evidence type="ECO:0000313" key="5">
    <source>
        <dbReference type="Proteomes" id="UP000307562"/>
    </source>
</evidence>
<dbReference type="InterPro" id="IPR028082">
    <property type="entry name" value="Peripla_BP_I"/>
</dbReference>
<reference evidence="5" key="1">
    <citation type="submission" date="2019-05" db="EMBL/GenBank/DDBJ databases">
        <title>Complete Genome Sequence and Methylation Pattern of the Halophilic Archaeon Natrinema pallidum BOL6-1.</title>
        <authorList>
            <person name="DasSarma P."/>
            <person name="DasSarma B.P."/>
            <person name="DasSarma S.L."/>
            <person name="Martinez F.L."/>
            <person name="Guzman D."/>
            <person name="Roberts R.J."/>
            <person name="DasSarma S."/>
        </authorList>
    </citation>
    <scope>NUCLEOTIDE SEQUENCE [LARGE SCALE GENOMIC DNA]</scope>
    <source>
        <strain evidence="5">BOL6-1</strain>
    </source>
</reference>
<name>A0A4P9TEB5_9EURY</name>
<keyword evidence="5" id="KW-1185">Reference proteome</keyword>
<dbReference type="KEGG" id="npl:FGF80_07625"/>
<keyword evidence="1" id="KW-0732">Signal</keyword>
<proteinExistence type="predicted"/>
<evidence type="ECO:0000256" key="2">
    <source>
        <dbReference type="SAM" id="MobiDB-lite"/>
    </source>
</evidence>
<dbReference type="EMBL" id="CP040637">
    <property type="protein sequence ID" value="QCW03113.1"/>
    <property type="molecule type" value="Genomic_DNA"/>
</dbReference>
<feature type="domain" description="Leucine-binding protein" evidence="3">
    <location>
        <begin position="59"/>
        <end position="393"/>
    </location>
</feature>
<dbReference type="InterPro" id="IPR028081">
    <property type="entry name" value="Leu-bd"/>
</dbReference>
<dbReference type="InterPro" id="IPR051010">
    <property type="entry name" value="BCAA_transport"/>
</dbReference>
<evidence type="ECO:0000259" key="3">
    <source>
        <dbReference type="Pfam" id="PF13458"/>
    </source>
</evidence>
<dbReference type="Pfam" id="PF13458">
    <property type="entry name" value="Peripla_BP_6"/>
    <property type="match status" value="1"/>
</dbReference>
<protein>
    <submittedName>
        <fullName evidence="4">ABC transporter substrate-binding protein</fullName>
    </submittedName>
</protein>
<dbReference type="AlphaFoldDB" id="A0A4P9TEB5"/>
<dbReference type="Proteomes" id="UP000307562">
    <property type="component" value="Chromosome"/>
</dbReference>
<dbReference type="PANTHER" id="PTHR30483">
    <property type="entry name" value="LEUCINE-SPECIFIC-BINDING PROTEIN"/>
    <property type="match status" value="1"/>
</dbReference>
<dbReference type="Gene3D" id="3.40.50.2300">
    <property type="match status" value="2"/>
</dbReference>
<dbReference type="SUPFAM" id="SSF53822">
    <property type="entry name" value="Periplasmic binding protein-like I"/>
    <property type="match status" value="1"/>
</dbReference>
<organism evidence="4 5">
    <name type="scientific">Natrinema pallidum</name>
    <dbReference type="NCBI Taxonomy" id="69527"/>
    <lineage>
        <taxon>Archaea</taxon>
        <taxon>Methanobacteriati</taxon>
        <taxon>Methanobacteriota</taxon>
        <taxon>Stenosarchaea group</taxon>
        <taxon>Halobacteria</taxon>
        <taxon>Halobacteriales</taxon>
        <taxon>Natrialbaceae</taxon>
        <taxon>Natrinema</taxon>
    </lineage>
</organism>
<dbReference type="GeneID" id="96155839"/>
<dbReference type="CDD" id="cd06345">
    <property type="entry name" value="PBP1_ABC_ligand_binding-like"/>
    <property type="match status" value="1"/>
</dbReference>
<dbReference type="RefSeq" id="WP_138653171.1">
    <property type="nucleotide sequence ID" value="NZ_CP171781.1"/>
</dbReference>
<dbReference type="InterPro" id="IPR006311">
    <property type="entry name" value="TAT_signal"/>
</dbReference>
<dbReference type="PROSITE" id="PS51318">
    <property type="entry name" value="TAT"/>
    <property type="match status" value="1"/>
</dbReference>